<protein>
    <submittedName>
        <fullName evidence="2">DNA-binding protein</fullName>
    </submittedName>
</protein>
<name>Q2JG07_FRACC</name>
<dbReference type="Proteomes" id="UP000001937">
    <property type="component" value="Chromosome"/>
</dbReference>
<dbReference type="Gene3D" id="1.10.260.40">
    <property type="entry name" value="lambda repressor-like DNA-binding domains"/>
    <property type="match status" value="1"/>
</dbReference>
<dbReference type="CDD" id="cd00093">
    <property type="entry name" value="HTH_XRE"/>
    <property type="match status" value="1"/>
</dbReference>
<feature type="domain" description="HTH cro/C1-type" evidence="1">
    <location>
        <begin position="21"/>
        <end position="74"/>
    </location>
</feature>
<dbReference type="EMBL" id="CP000249">
    <property type="protein sequence ID" value="ABD09785.1"/>
    <property type="molecule type" value="Genomic_DNA"/>
</dbReference>
<dbReference type="KEGG" id="fra:Francci3_0398"/>
<organism evidence="2 3">
    <name type="scientific">Frankia casuarinae (strain DSM 45818 / CECT 9043 / HFP020203 / CcI3)</name>
    <dbReference type="NCBI Taxonomy" id="106370"/>
    <lineage>
        <taxon>Bacteria</taxon>
        <taxon>Bacillati</taxon>
        <taxon>Actinomycetota</taxon>
        <taxon>Actinomycetes</taxon>
        <taxon>Frankiales</taxon>
        <taxon>Frankiaceae</taxon>
        <taxon>Frankia</taxon>
    </lineage>
</organism>
<dbReference type="Pfam" id="PF13560">
    <property type="entry name" value="HTH_31"/>
    <property type="match status" value="1"/>
</dbReference>
<proteinExistence type="predicted"/>
<gene>
    <name evidence="2" type="ordered locus">Francci3_0398</name>
</gene>
<sequence length="296" mass="33318">MPEGSTTTGSTVPRRQLGRYLRDLRNQARLTVRAAARRLEWSEAKIWRIESGLTSLRSFDVEIMCRIYGAPTDLTEALMGLAKETKARGWWHSYGDVIPAWLDLYIGLEEAASRLWCYQAELVPGLLQTEEYARTLIRAEDPDIENDEIDRRVHVRMARQALLTRVTDPPVLNVVLSESILHRPVGGPKVLAQQLERIADVNRLPNVTIKVMPFSAGLHTGVTSGPFVVLRFPENGTGRAGEPPTVYVEGLTGALYLEKDREVEQYEESFSAMWESAAERDASTKMLIDRARSLEP</sequence>
<dbReference type="PROSITE" id="PS50943">
    <property type="entry name" value="HTH_CROC1"/>
    <property type="match status" value="1"/>
</dbReference>
<keyword evidence="3" id="KW-1185">Reference proteome</keyword>
<evidence type="ECO:0000259" key="1">
    <source>
        <dbReference type="PROSITE" id="PS50943"/>
    </source>
</evidence>
<dbReference type="GO" id="GO:0003677">
    <property type="term" value="F:DNA binding"/>
    <property type="evidence" value="ECO:0007669"/>
    <property type="project" value="UniProtKB-KW"/>
</dbReference>
<evidence type="ECO:0000313" key="3">
    <source>
        <dbReference type="Proteomes" id="UP000001937"/>
    </source>
</evidence>
<dbReference type="PhylomeDB" id="Q2JG07"/>
<dbReference type="InterPro" id="IPR043917">
    <property type="entry name" value="DUF5753"/>
</dbReference>
<accession>Q2JG07</accession>
<reference evidence="2 3" key="1">
    <citation type="journal article" date="2007" name="Genome Res.">
        <title>Genome characteristics of facultatively symbiotic Frankia sp. strains reflect host range and host plant biogeography.</title>
        <authorList>
            <person name="Normand P."/>
            <person name="Lapierre P."/>
            <person name="Tisa L.S."/>
            <person name="Gogarten J.P."/>
            <person name="Alloisio N."/>
            <person name="Bagnarol E."/>
            <person name="Bassi C.A."/>
            <person name="Berry A.M."/>
            <person name="Bickhart D.M."/>
            <person name="Choisne N."/>
            <person name="Couloux A."/>
            <person name="Cournoyer B."/>
            <person name="Cruveiller S."/>
            <person name="Daubin V."/>
            <person name="Demange N."/>
            <person name="Francino M.P."/>
            <person name="Goltsman E."/>
            <person name="Huang Y."/>
            <person name="Kopp O.R."/>
            <person name="Labarre L."/>
            <person name="Lapidus A."/>
            <person name="Lavire C."/>
            <person name="Marechal J."/>
            <person name="Martinez M."/>
            <person name="Mastronunzio J.E."/>
            <person name="Mullin B.C."/>
            <person name="Niemann J."/>
            <person name="Pujic P."/>
            <person name="Rawnsley T."/>
            <person name="Rouy Z."/>
            <person name="Schenowitz C."/>
            <person name="Sellstedt A."/>
            <person name="Tavares F."/>
            <person name="Tomkins J.P."/>
            <person name="Vallenet D."/>
            <person name="Valverde C."/>
            <person name="Wall L.G."/>
            <person name="Wang Y."/>
            <person name="Medigue C."/>
            <person name="Benson D.R."/>
        </authorList>
    </citation>
    <scope>NUCLEOTIDE SEQUENCE [LARGE SCALE GENOMIC DNA]</scope>
    <source>
        <strain evidence="3">DSM 45818 / CECT 9043 / CcI3</strain>
    </source>
</reference>
<dbReference type="STRING" id="106370.Francci3_0398"/>
<dbReference type="OrthoDB" id="4285266at2"/>
<dbReference type="eggNOG" id="COG1396">
    <property type="taxonomic scope" value="Bacteria"/>
</dbReference>
<dbReference type="Pfam" id="PF19054">
    <property type="entry name" value="DUF5753"/>
    <property type="match status" value="1"/>
</dbReference>
<dbReference type="HOGENOM" id="CLU_055817_1_1_11"/>
<dbReference type="RefSeq" id="WP_011434863.1">
    <property type="nucleotide sequence ID" value="NC_007777.1"/>
</dbReference>
<evidence type="ECO:0000313" key="2">
    <source>
        <dbReference type="EMBL" id="ABD09785.1"/>
    </source>
</evidence>
<dbReference type="InterPro" id="IPR001387">
    <property type="entry name" value="Cro/C1-type_HTH"/>
</dbReference>
<dbReference type="SUPFAM" id="SSF47413">
    <property type="entry name" value="lambda repressor-like DNA-binding domains"/>
    <property type="match status" value="1"/>
</dbReference>
<dbReference type="AlphaFoldDB" id="Q2JG07"/>
<keyword evidence="2" id="KW-0238">DNA-binding</keyword>
<dbReference type="InterPro" id="IPR010982">
    <property type="entry name" value="Lambda_DNA-bd_dom_sf"/>
</dbReference>